<dbReference type="PROSITE" id="PS51726">
    <property type="entry name" value="MYST_HAT"/>
    <property type="match status" value="1"/>
</dbReference>
<dbReference type="Proteomes" id="UP000800041">
    <property type="component" value="Unassembled WGS sequence"/>
</dbReference>
<dbReference type="InterPro" id="IPR036388">
    <property type="entry name" value="WH-like_DNA-bd_sf"/>
</dbReference>
<comment type="subcellular location">
    <subcellularLocation>
        <location evidence="1">Nucleus</location>
    </subcellularLocation>
</comment>
<evidence type="ECO:0000256" key="14">
    <source>
        <dbReference type="PIRSR" id="PIRSR602717-51"/>
    </source>
</evidence>
<keyword evidence="11" id="KW-0539">Nucleus</keyword>
<evidence type="ECO:0000256" key="12">
    <source>
        <dbReference type="ARBA" id="ARBA00023315"/>
    </source>
</evidence>
<dbReference type="EC" id="2.3.1.48" evidence="3"/>
<dbReference type="EMBL" id="ML977160">
    <property type="protein sequence ID" value="KAF1985708.1"/>
    <property type="molecule type" value="Genomic_DNA"/>
</dbReference>
<keyword evidence="5" id="KW-0479">Metal-binding</keyword>
<feature type="active site" description="Proton donor/acceptor" evidence="14">
    <location>
        <position position="238"/>
    </location>
</feature>
<evidence type="ECO:0000256" key="6">
    <source>
        <dbReference type="ARBA" id="ARBA00022771"/>
    </source>
</evidence>
<evidence type="ECO:0000256" key="7">
    <source>
        <dbReference type="ARBA" id="ARBA00022833"/>
    </source>
</evidence>
<keyword evidence="9" id="KW-0805">Transcription regulation</keyword>
<organism evidence="17 18">
    <name type="scientific">Aulographum hederae CBS 113979</name>
    <dbReference type="NCBI Taxonomy" id="1176131"/>
    <lineage>
        <taxon>Eukaryota</taxon>
        <taxon>Fungi</taxon>
        <taxon>Dikarya</taxon>
        <taxon>Ascomycota</taxon>
        <taxon>Pezizomycotina</taxon>
        <taxon>Dothideomycetes</taxon>
        <taxon>Pleosporomycetidae</taxon>
        <taxon>Aulographales</taxon>
        <taxon>Aulographaceae</taxon>
    </lineage>
</organism>
<dbReference type="OrthoDB" id="787137at2759"/>
<dbReference type="Gene3D" id="1.10.10.10">
    <property type="entry name" value="Winged helix-like DNA-binding domain superfamily/Winged helix DNA-binding domain"/>
    <property type="match status" value="1"/>
</dbReference>
<evidence type="ECO:0000256" key="4">
    <source>
        <dbReference type="ARBA" id="ARBA00022679"/>
    </source>
</evidence>
<accession>A0A6G1GYA0</accession>
<evidence type="ECO:0000256" key="1">
    <source>
        <dbReference type="ARBA" id="ARBA00004123"/>
    </source>
</evidence>
<evidence type="ECO:0000256" key="9">
    <source>
        <dbReference type="ARBA" id="ARBA00023015"/>
    </source>
</evidence>
<dbReference type="InterPro" id="IPR050603">
    <property type="entry name" value="MYST_HAT"/>
</dbReference>
<keyword evidence="6" id="KW-0863">Zinc-finger</keyword>
<sequence length="366" mass="39691">MAGTTSSPSIPSASAPVSAPATASTALSATTGPATGGRSRRGGAATQAEHGNPTTPNILAVVLGDLWIKPWFPSFYPEELVGLKVDRLYVCQWCFKYAREVGVWIGHTKLCPHKDGKAPGKRIYAKGPVQLFEVDGEEHKLFTQNLSLFAKLFLDTKSVFYDVTTFLYYLLLFVDPAAPPGTPPRIVGFFSKEKMSWDNNNLACILVFPPWQKKGLGRVLMGASYVLSKREGRLGGPEKPLSELGRYSYLSYWSTTITHYLLTHPSAANAKSKSSAKNTFTVADICDETYILPEDIIATLKEMGVVEPSAKKKDKGVVVNKARVRMWAGRSGVDVAALGKPVDEEAFVFGGEGAVSLQDGRCEACS</sequence>
<comment type="function">
    <text evidence="13">Catalytic component of the NuA4 histone acetyltransferase (HAT) complex which is involved in epigenetic transcriptional activation of selected genes principally by acetylation of nucleosomal histones H4, H3, H2B, H2A and H2A variant H2A.Z. Acetylates histone H4 to form H4K5ac, H4K8ac, H4K12ac and H4K16ac, histone H3 to form H3K14ac, and histone H2A to form H2AK4ac and H2AK7ac. The NuA4 complex is involved in the DNA damage response and is required for chromosome segregation. The NuA4 complex plays a direct role in repair of DNA double-strand breaks (DSBs) through homologous recombination. Recruitment to promoters depends on H3K4me. Also acetylates non-histone proteins. In addition to protein acetyltransferase, can use different acyl-CoA substrates, such as 2-hydroxyisobutanoyl-CoA (2-hydroxyisobutyryl-CoA) or (2E)-butenoyl-CoA (crotonyl-CoA), and is able to mediate protein 2-hydroxyisobutyrylation and crotonylation, respectively.</text>
</comment>
<dbReference type="PANTHER" id="PTHR10615">
    <property type="entry name" value="HISTONE ACETYLTRANSFERASE"/>
    <property type="match status" value="1"/>
</dbReference>
<dbReference type="InterPro" id="IPR002717">
    <property type="entry name" value="HAT_MYST-type"/>
</dbReference>
<dbReference type="Gene3D" id="3.30.60.60">
    <property type="entry name" value="N-acetyl transferase-like"/>
    <property type="match status" value="1"/>
</dbReference>
<keyword evidence="4" id="KW-0808">Transferase</keyword>
<dbReference type="PANTHER" id="PTHR10615:SF219">
    <property type="entry name" value="HISTONE ACETYLTRANSFERASE KAT5"/>
    <property type="match status" value="1"/>
</dbReference>
<dbReference type="InterPro" id="IPR016181">
    <property type="entry name" value="Acyl_CoA_acyltransferase"/>
</dbReference>
<evidence type="ECO:0000256" key="5">
    <source>
        <dbReference type="ARBA" id="ARBA00022723"/>
    </source>
</evidence>
<evidence type="ECO:0000313" key="18">
    <source>
        <dbReference type="Proteomes" id="UP000800041"/>
    </source>
</evidence>
<keyword evidence="7" id="KW-0862">Zinc</keyword>
<protein>
    <recommendedName>
        <fullName evidence="3">histone acetyltransferase</fullName>
        <ecNumber evidence="3">2.3.1.48</ecNumber>
    </recommendedName>
</protein>
<evidence type="ECO:0000256" key="13">
    <source>
        <dbReference type="ARBA" id="ARBA00045805"/>
    </source>
</evidence>
<keyword evidence="12" id="KW-0012">Acyltransferase</keyword>
<gene>
    <name evidence="17" type="ORF">K402DRAFT_413038</name>
</gene>
<dbReference type="Gene3D" id="3.40.630.30">
    <property type="match status" value="1"/>
</dbReference>
<dbReference type="GO" id="GO:0035267">
    <property type="term" value="C:NuA4 histone acetyltransferase complex"/>
    <property type="evidence" value="ECO:0007669"/>
    <property type="project" value="TreeGrafter"/>
</dbReference>
<evidence type="ECO:0000259" key="16">
    <source>
        <dbReference type="PROSITE" id="PS51726"/>
    </source>
</evidence>
<comment type="similarity">
    <text evidence="2">Belongs to the MYST (SAS/MOZ) family.</text>
</comment>
<dbReference type="GO" id="GO:0008270">
    <property type="term" value="F:zinc ion binding"/>
    <property type="evidence" value="ECO:0007669"/>
    <property type="project" value="UniProtKB-KW"/>
</dbReference>
<dbReference type="GO" id="GO:0046972">
    <property type="term" value="F:histone H4K16 acetyltransferase activity"/>
    <property type="evidence" value="ECO:0007669"/>
    <property type="project" value="TreeGrafter"/>
</dbReference>
<keyword evidence="18" id="KW-1185">Reference proteome</keyword>
<proteinExistence type="inferred from homology"/>
<feature type="region of interest" description="Disordered" evidence="15">
    <location>
        <begin position="1"/>
        <end position="51"/>
    </location>
</feature>
<dbReference type="Pfam" id="PF01853">
    <property type="entry name" value="MOZ_SAS"/>
    <property type="match status" value="1"/>
</dbReference>
<dbReference type="AlphaFoldDB" id="A0A6G1GYA0"/>
<keyword evidence="8" id="KW-0007">Acetylation</keyword>
<evidence type="ECO:0000313" key="17">
    <source>
        <dbReference type="EMBL" id="KAF1985708.1"/>
    </source>
</evidence>
<dbReference type="InterPro" id="IPR040706">
    <property type="entry name" value="Zf-MYST"/>
</dbReference>
<evidence type="ECO:0000256" key="15">
    <source>
        <dbReference type="SAM" id="MobiDB-lite"/>
    </source>
</evidence>
<dbReference type="SUPFAM" id="SSF55729">
    <property type="entry name" value="Acyl-CoA N-acyltransferases (Nat)"/>
    <property type="match status" value="1"/>
</dbReference>
<evidence type="ECO:0000256" key="3">
    <source>
        <dbReference type="ARBA" id="ARBA00013184"/>
    </source>
</evidence>
<dbReference type="Pfam" id="PF17772">
    <property type="entry name" value="zf-MYST"/>
    <property type="match status" value="1"/>
</dbReference>
<evidence type="ECO:0000256" key="2">
    <source>
        <dbReference type="ARBA" id="ARBA00010107"/>
    </source>
</evidence>
<dbReference type="GO" id="GO:0006355">
    <property type="term" value="P:regulation of DNA-templated transcription"/>
    <property type="evidence" value="ECO:0007669"/>
    <property type="project" value="InterPro"/>
</dbReference>
<evidence type="ECO:0000256" key="10">
    <source>
        <dbReference type="ARBA" id="ARBA00023163"/>
    </source>
</evidence>
<dbReference type="GO" id="GO:0005634">
    <property type="term" value="C:nucleus"/>
    <property type="evidence" value="ECO:0007669"/>
    <property type="project" value="UniProtKB-SubCell"/>
</dbReference>
<feature type="compositionally biased region" description="Low complexity" evidence="15">
    <location>
        <begin position="1"/>
        <end position="48"/>
    </location>
</feature>
<name>A0A6G1GYA0_9PEZI</name>
<reference evidence="17" key="1">
    <citation type="journal article" date="2020" name="Stud. Mycol.">
        <title>101 Dothideomycetes genomes: a test case for predicting lifestyles and emergence of pathogens.</title>
        <authorList>
            <person name="Haridas S."/>
            <person name="Albert R."/>
            <person name="Binder M."/>
            <person name="Bloem J."/>
            <person name="Labutti K."/>
            <person name="Salamov A."/>
            <person name="Andreopoulos B."/>
            <person name="Baker S."/>
            <person name="Barry K."/>
            <person name="Bills G."/>
            <person name="Bluhm B."/>
            <person name="Cannon C."/>
            <person name="Castanera R."/>
            <person name="Culley D."/>
            <person name="Daum C."/>
            <person name="Ezra D."/>
            <person name="Gonzalez J."/>
            <person name="Henrissat B."/>
            <person name="Kuo A."/>
            <person name="Liang C."/>
            <person name="Lipzen A."/>
            <person name="Lutzoni F."/>
            <person name="Magnuson J."/>
            <person name="Mondo S."/>
            <person name="Nolan M."/>
            <person name="Ohm R."/>
            <person name="Pangilinan J."/>
            <person name="Park H.-J."/>
            <person name="Ramirez L."/>
            <person name="Alfaro M."/>
            <person name="Sun H."/>
            <person name="Tritt A."/>
            <person name="Yoshinaga Y."/>
            <person name="Zwiers L.-H."/>
            <person name="Turgeon B."/>
            <person name="Goodwin S."/>
            <person name="Spatafora J."/>
            <person name="Crous P."/>
            <person name="Grigoriev I."/>
        </authorList>
    </citation>
    <scope>NUCLEOTIDE SEQUENCE</scope>
    <source>
        <strain evidence="17">CBS 113979</strain>
    </source>
</reference>
<keyword evidence="10" id="KW-0804">Transcription</keyword>
<evidence type="ECO:0000256" key="8">
    <source>
        <dbReference type="ARBA" id="ARBA00022990"/>
    </source>
</evidence>
<evidence type="ECO:0000256" key="11">
    <source>
        <dbReference type="ARBA" id="ARBA00023242"/>
    </source>
</evidence>
<feature type="domain" description="MYST-type HAT" evidence="16">
    <location>
        <begin position="53"/>
        <end position="329"/>
    </location>
</feature>